<dbReference type="Proteomes" id="UP001308005">
    <property type="component" value="Unassembled WGS sequence"/>
</dbReference>
<organism evidence="1 2">
    <name type="scientific">Candidatus Thiothrix phosphatis</name>
    <dbReference type="NCBI Taxonomy" id="3112415"/>
    <lineage>
        <taxon>Bacteria</taxon>
        <taxon>Pseudomonadati</taxon>
        <taxon>Pseudomonadota</taxon>
        <taxon>Gammaproteobacteria</taxon>
        <taxon>Thiotrichales</taxon>
        <taxon>Thiotrichaceae</taxon>
        <taxon>Thiothrix</taxon>
    </lineage>
</organism>
<reference evidence="1 2" key="2">
    <citation type="submission" date="2024-01" db="EMBL/GenBank/DDBJ databases">
        <authorList>
            <person name="Xie X."/>
        </authorList>
    </citation>
    <scope>NUCLEOTIDE SEQUENCE [LARGE SCALE GENOMIC DNA]</scope>
    <source>
        <strain evidence="1">SCUT-1</strain>
    </source>
</reference>
<evidence type="ECO:0000313" key="1">
    <source>
        <dbReference type="EMBL" id="MEB4591992.1"/>
    </source>
</evidence>
<dbReference type="EMBL" id="JAYMYJ010000119">
    <property type="protein sequence ID" value="MEB4591992.1"/>
    <property type="molecule type" value="Genomic_DNA"/>
</dbReference>
<sequence>MNEQFTIPALRIIEDSASDEKLMEKQRMQEVKVFFDKPSVKQVLIQHIALTKDVCAPALQKEAIIQIASQCKPGAPVNLRDLEDSVSVDGVTTNFTRNYLIPALQRAGLFIPKPNGANGWLWAELQAPSAMDTAKQLLGKAAGLATPENPELVEEQRKLAVEQQLSEVAKRRLLLAKQNAKLIAEASKLHEENEAELLKRPIQPVGRNNPNKPAMWAAGVAALVLGAVLLHNHSGEDLPTQQAAAAAAEPAPDYNSMTDEDILKLQMGDRWGQLSEGQQEQMIDELKQQRVAMAQGKI</sequence>
<comment type="caution">
    <text evidence="1">The sequence shown here is derived from an EMBL/GenBank/DDBJ whole genome shotgun (WGS) entry which is preliminary data.</text>
</comment>
<keyword evidence="2" id="KW-1185">Reference proteome</keyword>
<proteinExistence type="predicted"/>
<dbReference type="RefSeq" id="WP_324696013.1">
    <property type="nucleotide sequence ID" value="NZ_JAYMYJ010000119.1"/>
</dbReference>
<protein>
    <submittedName>
        <fullName evidence="1">Uncharacterized protein</fullName>
    </submittedName>
</protein>
<accession>A0ABU6CZL0</accession>
<reference evidence="2" key="1">
    <citation type="submission" date="2023-07" db="EMBL/GenBank/DDBJ databases">
        <title>The carbon used by Thiothrix.</title>
        <authorList>
            <person name="Chen L."/>
        </authorList>
    </citation>
    <scope>NUCLEOTIDE SEQUENCE [LARGE SCALE GENOMIC DNA]</scope>
</reference>
<evidence type="ECO:0000313" key="2">
    <source>
        <dbReference type="Proteomes" id="UP001308005"/>
    </source>
</evidence>
<gene>
    <name evidence="1" type="ORF">VSS37_13445</name>
</gene>
<name>A0ABU6CZL0_9GAMM</name>